<evidence type="ECO:0000313" key="3">
    <source>
        <dbReference type="Proteomes" id="UP000681594"/>
    </source>
</evidence>
<feature type="compositionally biased region" description="Low complexity" evidence="1">
    <location>
        <begin position="164"/>
        <end position="173"/>
    </location>
</feature>
<feature type="region of interest" description="Disordered" evidence="1">
    <location>
        <begin position="114"/>
        <end position="225"/>
    </location>
</feature>
<evidence type="ECO:0008006" key="4">
    <source>
        <dbReference type="Google" id="ProtNLM"/>
    </source>
</evidence>
<evidence type="ECO:0000313" key="2">
    <source>
        <dbReference type="EMBL" id="MBP0446194.1"/>
    </source>
</evidence>
<dbReference type="Proteomes" id="UP000681594">
    <property type="component" value="Unassembled WGS sequence"/>
</dbReference>
<evidence type="ECO:0000256" key="1">
    <source>
        <dbReference type="SAM" id="MobiDB-lite"/>
    </source>
</evidence>
<dbReference type="EMBL" id="JAGIZB010000015">
    <property type="protein sequence ID" value="MBP0446194.1"/>
    <property type="molecule type" value="Genomic_DNA"/>
</dbReference>
<gene>
    <name evidence="2" type="ORF">J8J14_15580</name>
</gene>
<accession>A0ABS4AH49</accession>
<sequence>MPHLNPGENPANDPAWAGAARFLEGRVPQGQRVVAPGSFTPVLGEVAAPEPDPLPDWAVVPTGGAAAFPGALVRRLLAETTAVYANDGYVVFARRPTFGLADMRNAPPVRALADRTRAEAEPKPAAAPGPTLIEASLPKAGQPPEASITPLTPPKAPGIPRATLPPEALALRVPAPPARPEPSPAAAPPAAAPLPAALPPSLAPAPPPPAPAAGPPAPVARRDTGWGTLPSRIAALLGPGPGRRLAALGTGSMELAAAAMGPAALLADAAEPQPENCFDAVLLLPDATSLAPDLASASRLLRSGGVALVVAENAESLGRRLAAALGRPADSAGLSAAAIRGALHAASLSPLRLEGHSLDAWRASGDQPPAGLAPSAPAAALMEEAGEAAGPRHAAWLLFLARKG</sequence>
<keyword evidence="3" id="KW-1185">Reference proteome</keyword>
<proteinExistence type="predicted"/>
<feature type="compositionally biased region" description="Pro residues" evidence="1">
    <location>
        <begin position="174"/>
        <end position="218"/>
    </location>
</feature>
<dbReference type="RefSeq" id="WP_209380467.1">
    <property type="nucleotide sequence ID" value="NZ_JAGIZB010000015.1"/>
</dbReference>
<reference evidence="2 3" key="1">
    <citation type="submission" date="2021-03" db="EMBL/GenBank/DDBJ databases">
        <authorList>
            <person name="So Y."/>
        </authorList>
    </citation>
    <scope>NUCLEOTIDE SEQUENCE [LARGE SCALE GENOMIC DNA]</scope>
    <source>
        <strain evidence="2 3">SSH11</strain>
    </source>
</reference>
<name>A0ABS4AH49_9PROT</name>
<comment type="caution">
    <text evidence="2">The sequence shown here is derived from an EMBL/GenBank/DDBJ whole genome shotgun (WGS) entry which is preliminary data.</text>
</comment>
<dbReference type="SUPFAM" id="SSF53335">
    <property type="entry name" value="S-adenosyl-L-methionine-dependent methyltransferases"/>
    <property type="match status" value="1"/>
</dbReference>
<organism evidence="2 3">
    <name type="scientific">Pararoseomonas baculiformis</name>
    <dbReference type="NCBI Taxonomy" id="2820812"/>
    <lineage>
        <taxon>Bacteria</taxon>
        <taxon>Pseudomonadati</taxon>
        <taxon>Pseudomonadota</taxon>
        <taxon>Alphaproteobacteria</taxon>
        <taxon>Acetobacterales</taxon>
        <taxon>Acetobacteraceae</taxon>
        <taxon>Pararoseomonas</taxon>
    </lineage>
</organism>
<dbReference type="PRINTS" id="PR01217">
    <property type="entry name" value="PRICHEXTENSN"/>
</dbReference>
<protein>
    <recommendedName>
        <fullName evidence="4">Methyltransferase type 11 domain-containing protein</fullName>
    </recommendedName>
</protein>
<dbReference type="InterPro" id="IPR029063">
    <property type="entry name" value="SAM-dependent_MTases_sf"/>
</dbReference>